<dbReference type="InterPro" id="IPR045121">
    <property type="entry name" value="CoAse"/>
</dbReference>
<proteinExistence type="predicted"/>
<dbReference type="GO" id="GO:0010945">
    <property type="term" value="F:coenzyme A diphosphatase activity"/>
    <property type="evidence" value="ECO:0007669"/>
    <property type="project" value="InterPro"/>
</dbReference>
<sequence>MAVAIDLKRIQRGLELGSGATSDFDLNPNAERFASSQLKVAGVLVPFIERDSGLNLILTKRASHLKHHPGQIALPGGRMDAGDVDVTATALREAHEEIGLLPENVEVIGSLPAHETVSRYAMTPIIGRVKGDFAAICEPGEVAEVFEVPAHFVLDPDNFRVESRLWRGAIRSYYTVPYGPYYIWGATARVLKGLAERVSKCRS</sequence>
<evidence type="ECO:0000256" key="1">
    <source>
        <dbReference type="ARBA" id="ARBA00001936"/>
    </source>
</evidence>
<evidence type="ECO:0000256" key="4">
    <source>
        <dbReference type="ARBA" id="ARBA00022801"/>
    </source>
</evidence>
<dbReference type="PROSITE" id="PS51462">
    <property type="entry name" value="NUDIX"/>
    <property type="match status" value="1"/>
</dbReference>
<keyword evidence="6" id="KW-0464">Manganese</keyword>
<evidence type="ECO:0000256" key="5">
    <source>
        <dbReference type="ARBA" id="ARBA00022842"/>
    </source>
</evidence>
<keyword evidence="5" id="KW-0460">Magnesium</keyword>
<dbReference type="NCBIfam" id="NF007980">
    <property type="entry name" value="PRK10707.1"/>
    <property type="match status" value="1"/>
</dbReference>
<dbReference type="Gene3D" id="3.90.79.10">
    <property type="entry name" value="Nucleoside Triphosphate Pyrophosphohydrolase"/>
    <property type="match status" value="1"/>
</dbReference>
<dbReference type="AlphaFoldDB" id="A0A0P0AAM7"/>
<dbReference type="OrthoDB" id="9802805at2"/>
<keyword evidence="3" id="KW-0479">Metal-binding</keyword>
<dbReference type="InterPro" id="IPR000086">
    <property type="entry name" value="NUDIX_hydrolase_dom"/>
</dbReference>
<dbReference type="PATRIC" id="fig|1397108.4.peg.1830"/>
<evidence type="ECO:0000256" key="3">
    <source>
        <dbReference type="ARBA" id="ARBA00022723"/>
    </source>
</evidence>
<accession>A0A0P0AAM7</accession>
<name>A0A0P0AAM7_9RHOB</name>
<comment type="cofactor">
    <cofactor evidence="1">
        <name>Mn(2+)</name>
        <dbReference type="ChEBI" id="CHEBI:29035"/>
    </cofactor>
</comment>
<dbReference type="PANTHER" id="PTHR12992:SF11">
    <property type="entry name" value="MITOCHONDRIAL COENZYME A DIPHOSPHATASE NUDT8"/>
    <property type="match status" value="1"/>
</dbReference>
<dbReference type="CDD" id="cd03426">
    <property type="entry name" value="NUDIX_CoAse_Nudt7"/>
    <property type="match status" value="1"/>
</dbReference>
<keyword evidence="8" id="KW-1185">Reference proteome</keyword>
<dbReference type="PANTHER" id="PTHR12992">
    <property type="entry name" value="NUDIX HYDROLASE"/>
    <property type="match status" value="1"/>
</dbReference>
<dbReference type="Pfam" id="PF00293">
    <property type="entry name" value="NUDIX"/>
    <property type="match status" value="1"/>
</dbReference>
<dbReference type="GO" id="GO:0046872">
    <property type="term" value="F:metal ion binding"/>
    <property type="evidence" value="ECO:0007669"/>
    <property type="project" value="UniProtKB-KW"/>
</dbReference>
<evidence type="ECO:0000313" key="7">
    <source>
        <dbReference type="EMBL" id="ALI55740.1"/>
    </source>
</evidence>
<dbReference type="RefSeq" id="WP_062218177.1">
    <property type="nucleotide sequence ID" value="NZ_CP012023.1"/>
</dbReference>
<dbReference type="STRING" id="1397108.IMCC12053_1793"/>
<dbReference type="Proteomes" id="UP000064920">
    <property type="component" value="Chromosome"/>
</dbReference>
<reference evidence="7 8" key="1">
    <citation type="submission" date="2015-05" db="EMBL/GenBank/DDBJ databases">
        <authorList>
            <person name="Wang D.B."/>
            <person name="Wang M."/>
        </authorList>
    </citation>
    <scope>NUCLEOTIDE SEQUENCE [LARGE SCALE GENOMIC DNA]</scope>
    <source>
        <strain evidence="7 8">IMCC 12053</strain>
    </source>
</reference>
<evidence type="ECO:0000256" key="2">
    <source>
        <dbReference type="ARBA" id="ARBA00001946"/>
    </source>
</evidence>
<comment type="cofactor">
    <cofactor evidence="2">
        <name>Mg(2+)</name>
        <dbReference type="ChEBI" id="CHEBI:18420"/>
    </cofactor>
</comment>
<gene>
    <name evidence="7" type="ORF">IMCC12053_1793</name>
</gene>
<evidence type="ECO:0000256" key="6">
    <source>
        <dbReference type="ARBA" id="ARBA00023211"/>
    </source>
</evidence>
<evidence type="ECO:0000313" key="8">
    <source>
        <dbReference type="Proteomes" id="UP000064920"/>
    </source>
</evidence>
<dbReference type="SUPFAM" id="SSF55811">
    <property type="entry name" value="Nudix"/>
    <property type="match status" value="1"/>
</dbReference>
<dbReference type="EMBL" id="CP012023">
    <property type="protein sequence ID" value="ALI55740.1"/>
    <property type="molecule type" value="Genomic_DNA"/>
</dbReference>
<dbReference type="KEGG" id="cmar:IMCC12053_1793"/>
<organism evidence="7 8">
    <name type="scientific">Celeribacter marinus</name>
    <dbReference type="NCBI Taxonomy" id="1397108"/>
    <lineage>
        <taxon>Bacteria</taxon>
        <taxon>Pseudomonadati</taxon>
        <taxon>Pseudomonadota</taxon>
        <taxon>Alphaproteobacteria</taxon>
        <taxon>Rhodobacterales</taxon>
        <taxon>Roseobacteraceae</taxon>
        <taxon>Celeribacter</taxon>
    </lineage>
</organism>
<keyword evidence="4 7" id="KW-0378">Hydrolase</keyword>
<dbReference type="InterPro" id="IPR015797">
    <property type="entry name" value="NUDIX_hydrolase-like_dom_sf"/>
</dbReference>
<protein>
    <submittedName>
        <fullName evidence="7">Putative nudix hydrolase YeaB</fullName>
    </submittedName>
</protein>